<keyword evidence="1" id="KW-1133">Transmembrane helix</keyword>
<evidence type="ECO:0000256" key="1">
    <source>
        <dbReference type="SAM" id="Phobius"/>
    </source>
</evidence>
<evidence type="ECO:0000313" key="2">
    <source>
        <dbReference type="EMBL" id="GAA4336662.1"/>
    </source>
</evidence>
<accession>A0ABP8HAF6</accession>
<organism evidence="2 3">
    <name type="scientific">Pigmentiphaga soli</name>
    <dbReference type="NCBI Taxonomy" id="1007095"/>
    <lineage>
        <taxon>Bacteria</taxon>
        <taxon>Pseudomonadati</taxon>
        <taxon>Pseudomonadota</taxon>
        <taxon>Betaproteobacteria</taxon>
        <taxon>Burkholderiales</taxon>
        <taxon>Alcaligenaceae</taxon>
        <taxon>Pigmentiphaga</taxon>
    </lineage>
</organism>
<proteinExistence type="predicted"/>
<gene>
    <name evidence="2" type="ORF">GCM10023144_31320</name>
</gene>
<keyword evidence="1" id="KW-0472">Membrane</keyword>
<dbReference type="EMBL" id="BAABFO010000015">
    <property type="protein sequence ID" value="GAA4336662.1"/>
    <property type="molecule type" value="Genomic_DNA"/>
</dbReference>
<protein>
    <recommendedName>
        <fullName evidence="4">DUF805 domain-containing protein</fullName>
    </recommendedName>
</protein>
<feature type="transmembrane region" description="Helical" evidence="1">
    <location>
        <begin position="27"/>
        <end position="48"/>
    </location>
</feature>
<dbReference type="RefSeq" id="WP_345250798.1">
    <property type="nucleotide sequence ID" value="NZ_BAABFO010000015.1"/>
</dbReference>
<reference evidence="3" key="1">
    <citation type="journal article" date="2019" name="Int. J. Syst. Evol. Microbiol.">
        <title>The Global Catalogue of Microorganisms (GCM) 10K type strain sequencing project: providing services to taxonomists for standard genome sequencing and annotation.</title>
        <authorList>
            <consortium name="The Broad Institute Genomics Platform"/>
            <consortium name="The Broad Institute Genome Sequencing Center for Infectious Disease"/>
            <person name="Wu L."/>
            <person name="Ma J."/>
        </authorList>
    </citation>
    <scope>NUCLEOTIDE SEQUENCE [LARGE SCALE GENOMIC DNA]</scope>
    <source>
        <strain evidence="3">JCM 17666</strain>
    </source>
</reference>
<name>A0ABP8HAF6_9BURK</name>
<evidence type="ECO:0008006" key="4">
    <source>
        <dbReference type="Google" id="ProtNLM"/>
    </source>
</evidence>
<evidence type="ECO:0000313" key="3">
    <source>
        <dbReference type="Proteomes" id="UP001501671"/>
    </source>
</evidence>
<keyword evidence="1" id="KW-0812">Transmembrane</keyword>
<keyword evidence="3" id="KW-1185">Reference proteome</keyword>
<comment type="caution">
    <text evidence="2">The sequence shown here is derived from an EMBL/GenBank/DDBJ whole genome shotgun (WGS) entry which is preliminary data.</text>
</comment>
<sequence>MEAILGLLYLIAVGVPGYRILERTGHSGWWIILALIPAVNIVALWVFAYKKWPKEAPTTVV</sequence>
<dbReference type="Proteomes" id="UP001501671">
    <property type="component" value="Unassembled WGS sequence"/>
</dbReference>